<keyword evidence="1" id="KW-0175">Coiled coil</keyword>
<gene>
    <name evidence="3" type="ORF">KFL_003290140</name>
</gene>
<dbReference type="OrthoDB" id="2014825at2759"/>
<reference evidence="3 4" key="1">
    <citation type="journal article" date="2014" name="Nat. Commun.">
        <title>Klebsormidium flaccidum genome reveals primary factors for plant terrestrial adaptation.</title>
        <authorList>
            <person name="Hori K."/>
            <person name="Maruyama F."/>
            <person name="Fujisawa T."/>
            <person name="Togashi T."/>
            <person name="Yamamoto N."/>
            <person name="Seo M."/>
            <person name="Sato S."/>
            <person name="Yamada T."/>
            <person name="Mori H."/>
            <person name="Tajima N."/>
            <person name="Moriyama T."/>
            <person name="Ikeuchi M."/>
            <person name="Watanabe M."/>
            <person name="Wada H."/>
            <person name="Kobayashi K."/>
            <person name="Saito M."/>
            <person name="Masuda T."/>
            <person name="Sasaki-Sekimoto Y."/>
            <person name="Mashiguchi K."/>
            <person name="Awai K."/>
            <person name="Shimojima M."/>
            <person name="Masuda S."/>
            <person name="Iwai M."/>
            <person name="Nobusawa T."/>
            <person name="Narise T."/>
            <person name="Kondo S."/>
            <person name="Saito H."/>
            <person name="Sato R."/>
            <person name="Murakawa M."/>
            <person name="Ihara Y."/>
            <person name="Oshima-Yamada Y."/>
            <person name="Ohtaka K."/>
            <person name="Satoh M."/>
            <person name="Sonobe K."/>
            <person name="Ishii M."/>
            <person name="Ohtani R."/>
            <person name="Kanamori-Sato M."/>
            <person name="Honoki R."/>
            <person name="Miyazaki D."/>
            <person name="Mochizuki H."/>
            <person name="Umetsu J."/>
            <person name="Higashi K."/>
            <person name="Shibata D."/>
            <person name="Kamiya Y."/>
            <person name="Sato N."/>
            <person name="Nakamura Y."/>
            <person name="Tabata S."/>
            <person name="Ida S."/>
            <person name="Kurokawa K."/>
            <person name="Ohta H."/>
        </authorList>
    </citation>
    <scope>NUCLEOTIDE SEQUENCE [LARGE SCALE GENOMIC DNA]</scope>
    <source>
        <strain evidence="3 4">NIES-2285</strain>
    </source>
</reference>
<evidence type="ECO:0000256" key="1">
    <source>
        <dbReference type="SAM" id="Coils"/>
    </source>
</evidence>
<feature type="transmembrane region" description="Helical" evidence="2">
    <location>
        <begin position="26"/>
        <end position="44"/>
    </location>
</feature>
<feature type="coiled-coil region" evidence="1">
    <location>
        <begin position="183"/>
        <end position="210"/>
    </location>
</feature>
<accession>A0A1Y1IED4</accession>
<keyword evidence="2" id="KW-1133">Transmembrane helix</keyword>
<dbReference type="Gene3D" id="3.40.50.11350">
    <property type="match status" value="1"/>
</dbReference>
<dbReference type="PANTHER" id="PTHR13132">
    <property type="entry name" value="ALPHA- 1,6 -FUCOSYLTRANSFERASE"/>
    <property type="match status" value="1"/>
</dbReference>
<organism evidence="3 4">
    <name type="scientific">Klebsormidium nitens</name>
    <name type="common">Green alga</name>
    <name type="synonym">Ulothrix nitens</name>
    <dbReference type="NCBI Taxonomy" id="105231"/>
    <lineage>
        <taxon>Eukaryota</taxon>
        <taxon>Viridiplantae</taxon>
        <taxon>Streptophyta</taxon>
        <taxon>Klebsormidiophyceae</taxon>
        <taxon>Klebsormidiales</taxon>
        <taxon>Klebsormidiaceae</taxon>
        <taxon>Klebsormidium</taxon>
    </lineage>
</organism>
<protein>
    <submittedName>
        <fullName evidence="3">Uncharacterized protein</fullName>
    </submittedName>
</protein>
<evidence type="ECO:0000313" key="3">
    <source>
        <dbReference type="EMBL" id="GAQ87077.1"/>
    </source>
</evidence>
<evidence type="ECO:0000256" key="2">
    <source>
        <dbReference type="SAM" id="Phobius"/>
    </source>
</evidence>
<keyword evidence="2" id="KW-0472">Membrane</keyword>
<dbReference type="OMA" id="PLISMHV"/>
<sequence length="706" mass="78862">MVARVTSPRSGAAGDVTMRSISRQTLVMLPVGIIVFGLVLFVLHSSGKLSHFNPGPLSQSVSNDSPFSSSFLAARYNVQLNARSLKELWSGVDSDQGPKKPQDQIGLPPVDSLRLPDGTAEHISEIIHKQLSGFLAAKEKESVVQDGSRPFSQELLPELVSKKVTASISSQLNSQFAIWSKQVEELKQAISQAKASAAELKEAHEDKTQLTSVDTVEVEQLVSHWDLQFNLSSHISLPKRSSITEQVLPAPHLQDCEAVTILRKTWDQRSSDGSLPAWYTGGADDAAMTSARPQPPWVVGADLDNLQGTRAAQAAIWAHQHPKDCRDPAHKFLVVNWWVANGHGIGSQLHGWSVFLAVAKTYNRTLIMTDSFTRADHEGCVGLGRKSSLGCYFMAPEDPVCKQVALELLNEQNRAGIGQPIHHNLNSRAEIDAVLRNSTERVLHYGHNLEQATAFWDLVPDGPWGQPWISDPTTTEEVAGKLFDGGESTNRMRWWRAQATSYLLRFPTQYLCSLCNHERNRNYGRKVAREVLEAKQRQLQVSTEDEFNKNLMVGELEHTLWSSGSGLAPYFPRPMLSIHVRQGDKGIEMRLFDFGSYMAQAERIRRHDPSVKTIWLSTEMQSVVDDTRRYPAWEFLYTNTSRIFGADRIPDARQNVDHAFVNLMLSAEADYFVGALGSNWNRLIDELRKTLMGRLRAGHISFNIAE</sequence>
<dbReference type="EMBL" id="DF237278">
    <property type="protein sequence ID" value="GAQ87077.1"/>
    <property type="molecule type" value="Genomic_DNA"/>
</dbReference>
<evidence type="ECO:0000313" key="4">
    <source>
        <dbReference type="Proteomes" id="UP000054558"/>
    </source>
</evidence>
<proteinExistence type="predicted"/>
<dbReference type="Proteomes" id="UP000054558">
    <property type="component" value="Unassembled WGS sequence"/>
</dbReference>
<dbReference type="GO" id="GO:0046921">
    <property type="term" value="F:alpha-(1-&gt;6)-fucosyltransferase activity"/>
    <property type="evidence" value="ECO:0000318"/>
    <property type="project" value="GO_Central"/>
</dbReference>
<dbReference type="PANTHER" id="PTHR13132:SF29">
    <property type="entry name" value="ALPHA-(1,6)-FUCOSYLTRANSFERASE"/>
    <property type="match status" value="1"/>
</dbReference>
<name>A0A1Y1IED4_KLENI</name>
<dbReference type="AlphaFoldDB" id="A0A1Y1IED4"/>
<dbReference type="GO" id="GO:0006487">
    <property type="term" value="P:protein N-linked glycosylation"/>
    <property type="evidence" value="ECO:0000318"/>
    <property type="project" value="GO_Central"/>
</dbReference>
<keyword evidence="2" id="KW-0812">Transmembrane</keyword>
<keyword evidence="4" id="KW-1185">Reference proteome</keyword>
<dbReference type="STRING" id="105231.A0A1Y1IED4"/>